<sequence length="174" mass="18858">MSRNRPKHALVGVAQGATSFANSIASGVSGLVARPVEGASREGVGGFIRGVGKGFVGVVTKPVVGVFDFTSNISEGIRNTATPTDTNMIERSRYPRYIGPDGILKAYSLREAIGQHWLKDVDHGKYMQDIYLSHCHVQNDERVAMLTNHRVMLIRTRRLAGSSSTFVSQVLNGS</sequence>
<dbReference type="InterPro" id="IPR026847">
    <property type="entry name" value="VPS13"/>
</dbReference>
<feature type="domain" description="Intermembrane lipid transfer protein VPS13-like C-terminal" evidence="2">
    <location>
        <begin position="93"/>
        <end position="162"/>
    </location>
</feature>
<evidence type="ECO:0000313" key="4">
    <source>
        <dbReference type="Proteomes" id="UP000717996"/>
    </source>
</evidence>
<gene>
    <name evidence="3" type="ORF">G6F51_013547</name>
</gene>
<dbReference type="GO" id="GO:0045053">
    <property type="term" value="P:protein retention in Golgi apparatus"/>
    <property type="evidence" value="ECO:0007669"/>
    <property type="project" value="TreeGrafter"/>
</dbReference>
<evidence type="ECO:0000313" key="3">
    <source>
        <dbReference type="EMBL" id="KAG1531362.1"/>
    </source>
</evidence>
<name>A0A9P7C1S7_RHIOR</name>
<dbReference type="Proteomes" id="UP000717996">
    <property type="component" value="Unassembled WGS sequence"/>
</dbReference>
<dbReference type="GO" id="GO:0006623">
    <property type="term" value="P:protein targeting to vacuole"/>
    <property type="evidence" value="ECO:0007669"/>
    <property type="project" value="TreeGrafter"/>
</dbReference>
<dbReference type="AlphaFoldDB" id="A0A9P7C1S7"/>
<reference evidence="3" key="1">
    <citation type="journal article" date="2020" name="Microb. Genom.">
        <title>Genetic diversity of clinical and environmental Mucorales isolates obtained from an investigation of mucormycosis cases among solid organ transplant recipients.</title>
        <authorList>
            <person name="Nguyen M.H."/>
            <person name="Kaul D."/>
            <person name="Muto C."/>
            <person name="Cheng S.J."/>
            <person name="Richter R.A."/>
            <person name="Bruno V.M."/>
            <person name="Liu G."/>
            <person name="Beyhan S."/>
            <person name="Sundermann A.J."/>
            <person name="Mounaud S."/>
            <person name="Pasculle A.W."/>
            <person name="Nierman W.C."/>
            <person name="Driscoll E."/>
            <person name="Cumbie R."/>
            <person name="Clancy C.J."/>
            <person name="Dupont C.L."/>
        </authorList>
    </citation>
    <scope>NUCLEOTIDE SEQUENCE</scope>
    <source>
        <strain evidence="3">GL16</strain>
    </source>
</reference>
<dbReference type="PANTHER" id="PTHR16166">
    <property type="entry name" value="VACUOLAR PROTEIN SORTING-ASSOCIATED PROTEIN VPS13"/>
    <property type="match status" value="1"/>
</dbReference>
<dbReference type="GO" id="GO:0007005">
    <property type="term" value="P:mitochondrion organization"/>
    <property type="evidence" value="ECO:0007669"/>
    <property type="project" value="TreeGrafter"/>
</dbReference>
<comment type="caution">
    <text evidence="3">The sequence shown here is derived from an EMBL/GenBank/DDBJ whole genome shotgun (WGS) entry which is preliminary data.</text>
</comment>
<proteinExistence type="inferred from homology"/>
<dbReference type="Pfam" id="PF25037">
    <property type="entry name" value="VPS13_C"/>
    <property type="match status" value="1"/>
</dbReference>
<dbReference type="InterPro" id="IPR056748">
    <property type="entry name" value="VPS13-like_C"/>
</dbReference>
<dbReference type="GO" id="GO:0045324">
    <property type="term" value="P:late endosome to vacuole transport"/>
    <property type="evidence" value="ECO:0007669"/>
    <property type="project" value="TreeGrafter"/>
</dbReference>
<dbReference type="EMBL" id="JAANIT010005630">
    <property type="protein sequence ID" value="KAG1531362.1"/>
    <property type="molecule type" value="Genomic_DNA"/>
</dbReference>
<evidence type="ECO:0000259" key="2">
    <source>
        <dbReference type="Pfam" id="PF25037"/>
    </source>
</evidence>
<protein>
    <recommendedName>
        <fullName evidence="2">Intermembrane lipid transfer protein VPS13-like C-terminal domain-containing protein</fullName>
    </recommendedName>
</protein>
<dbReference type="PANTHER" id="PTHR16166:SF93">
    <property type="entry name" value="INTERMEMBRANE LIPID TRANSFER PROTEIN VPS13"/>
    <property type="match status" value="1"/>
</dbReference>
<comment type="similarity">
    <text evidence="1">Belongs to the VPS13 family.</text>
</comment>
<organism evidence="3 4">
    <name type="scientific">Rhizopus oryzae</name>
    <name type="common">Mucormycosis agent</name>
    <name type="synonym">Rhizopus arrhizus var. delemar</name>
    <dbReference type="NCBI Taxonomy" id="64495"/>
    <lineage>
        <taxon>Eukaryota</taxon>
        <taxon>Fungi</taxon>
        <taxon>Fungi incertae sedis</taxon>
        <taxon>Mucoromycota</taxon>
        <taxon>Mucoromycotina</taxon>
        <taxon>Mucoromycetes</taxon>
        <taxon>Mucorales</taxon>
        <taxon>Mucorineae</taxon>
        <taxon>Rhizopodaceae</taxon>
        <taxon>Rhizopus</taxon>
    </lineage>
</organism>
<evidence type="ECO:0000256" key="1">
    <source>
        <dbReference type="ARBA" id="ARBA00006545"/>
    </source>
</evidence>
<accession>A0A9P7C1S7</accession>